<organism evidence="2 3">
    <name type="scientific">Oricola thermophila</name>
    <dbReference type="NCBI Taxonomy" id="2742145"/>
    <lineage>
        <taxon>Bacteria</taxon>
        <taxon>Pseudomonadati</taxon>
        <taxon>Pseudomonadota</taxon>
        <taxon>Alphaproteobacteria</taxon>
        <taxon>Hyphomicrobiales</taxon>
        <taxon>Ahrensiaceae</taxon>
        <taxon>Oricola</taxon>
    </lineage>
</organism>
<keyword evidence="3" id="KW-1185">Reference proteome</keyword>
<sequence length="161" mass="17764">MIEKILGLKHFTGWHMLGVLVLFFGTIIGVNLTLAWFANSSWTGLVVQNSYVESQRFNEVTAEKRRQLALGWQAEIAYGGDTFTVEMTDKDGAPLRGAIVSAKIGHPVQDRNDQTVSLLDRGGGEYAADVALDPGIWNVDLTVTGAKGEIWTRAIRFLVRE</sequence>
<evidence type="ECO:0000313" key="3">
    <source>
        <dbReference type="Proteomes" id="UP000509367"/>
    </source>
</evidence>
<gene>
    <name evidence="2" type="ORF">HTY61_02940</name>
</gene>
<proteinExistence type="predicted"/>
<reference evidence="2 3" key="1">
    <citation type="submission" date="2020-06" db="EMBL/GenBank/DDBJ databases">
        <title>Oricola thermophila sp. nov. isolated from a tidal sediments.</title>
        <authorList>
            <person name="Kwon K.K."/>
            <person name="Yang S.-H."/>
            <person name="Park M.-J."/>
        </authorList>
    </citation>
    <scope>NUCLEOTIDE SEQUENCE [LARGE SCALE GENOMIC DNA]</scope>
    <source>
        <strain evidence="2 3">MEBiC13590</strain>
    </source>
</reference>
<keyword evidence="1" id="KW-0812">Transmembrane</keyword>
<dbReference type="InterPro" id="IPR018037">
    <property type="entry name" value="FixH_proteobacterial"/>
</dbReference>
<protein>
    <submittedName>
        <fullName evidence="2">FixH family protein</fullName>
    </submittedName>
</protein>
<dbReference type="InterPro" id="IPR008620">
    <property type="entry name" value="FixH"/>
</dbReference>
<name>A0A6N1VEB4_9HYPH</name>
<keyword evidence="1" id="KW-0472">Membrane</keyword>
<feature type="transmembrane region" description="Helical" evidence="1">
    <location>
        <begin position="12"/>
        <end position="38"/>
    </location>
</feature>
<dbReference type="Pfam" id="PF05751">
    <property type="entry name" value="FixH"/>
    <property type="match status" value="1"/>
</dbReference>
<dbReference type="PIRSF" id="PIRSF011386">
    <property type="entry name" value="FixH"/>
    <property type="match status" value="1"/>
</dbReference>
<keyword evidence="1" id="KW-1133">Transmembrane helix</keyword>
<dbReference type="KEGG" id="orm:HTY61_02940"/>
<evidence type="ECO:0000313" key="2">
    <source>
        <dbReference type="EMBL" id="QKV17499.1"/>
    </source>
</evidence>
<dbReference type="Proteomes" id="UP000509367">
    <property type="component" value="Chromosome"/>
</dbReference>
<dbReference type="RefSeq" id="WP_175275396.1">
    <property type="nucleotide sequence ID" value="NZ_CP054836.1"/>
</dbReference>
<accession>A0A6N1VEB4</accession>
<evidence type="ECO:0000256" key="1">
    <source>
        <dbReference type="SAM" id="Phobius"/>
    </source>
</evidence>
<dbReference type="AlphaFoldDB" id="A0A6N1VEB4"/>
<dbReference type="EMBL" id="CP054836">
    <property type="protein sequence ID" value="QKV17499.1"/>
    <property type="molecule type" value="Genomic_DNA"/>
</dbReference>